<feature type="transmembrane region" description="Helical" evidence="7">
    <location>
        <begin position="361"/>
        <end position="381"/>
    </location>
</feature>
<evidence type="ECO:0000256" key="2">
    <source>
        <dbReference type="ARBA" id="ARBA00022475"/>
    </source>
</evidence>
<evidence type="ECO:0000313" key="9">
    <source>
        <dbReference type="EMBL" id="GLS90727.1"/>
    </source>
</evidence>
<comment type="similarity">
    <text evidence="6">Belongs to the ThrE exporter (TC 2.A.79) family.</text>
</comment>
<comment type="subcellular location">
    <subcellularLocation>
        <location evidence="1">Cell membrane</location>
        <topology evidence="1">Multi-pass membrane protein</topology>
    </subcellularLocation>
</comment>
<feature type="transmembrane region" description="Helical" evidence="7">
    <location>
        <begin position="150"/>
        <end position="170"/>
    </location>
</feature>
<dbReference type="RefSeq" id="WP_284203848.1">
    <property type="nucleotide sequence ID" value="NZ_BSPQ01000005.1"/>
</dbReference>
<feature type="domain" description="Threonine/serine exporter-like N-terminal" evidence="8">
    <location>
        <begin position="99"/>
        <end position="232"/>
    </location>
</feature>
<keyword evidence="10" id="KW-1185">Reference proteome</keyword>
<dbReference type="EMBL" id="BSPQ01000005">
    <property type="protein sequence ID" value="GLS90727.1"/>
    <property type="molecule type" value="Genomic_DNA"/>
</dbReference>
<feature type="transmembrane region" description="Helical" evidence="7">
    <location>
        <begin position="249"/>
        <end position="269"/>
    </location>
</feature>
<evidence type="ECO:0000256" key="4">
    <source>
        <dbReference type="ARBA" id="ARBA00022989"/>
    </source>
</evidence>
<evidence type="ECO:0000256" key="7">
    <source>
        <dbReference type="SAM" id="Phobius"/>
    </source>
</evidence>
<keyword evidence="5 7" id="KW-0472">Membrane</keyword>
<dbReference type="Proteomes" id="UP001157353">
    <property type="component" value="Unassembled WGS sequence"/>
</dbReference>
<dbReference type="PANTHER" id="PTHR34390">
    <property type="entry name" value="UPF0442 PROTEIN YJJB-RELATED"/>
    <property type="match status" value="1"/>
</dbReference>
<feature type="transmembrane region" description="Helical" evidence="7">
    <location>
        <begin position="323"/>
        <end position="341"/>
    </location>
</feature>
<dbReference type="InterPro" id="IPR010619">
    <property type="entry name" value="ThrE-like_N"/>
</dbReference>
<feature type="transmembrane region" description="Helical" evidence="7">
    <location>
        <begin position="218"/>
        <end position="237"/>
    </location>
</feature>
<accession>A0ABQ6DZX4</accession>
<name>A0ABQ6DZX4_9GAMM</name>
<dbReference type="PANTHER" id="PTHR34390:SF2">
    <property type="entry name" value="SUCCINATE TRANSPORTER SUBUNIT YJJP-RELATED"/>
    <property type="match status" value="1"/>
</dbReference>
<feature type="transmembrane region" description="Helical" evidence="7">
    <location>
        <begin position="299"/>
        <end position="316"/>
    </location>
</feature>
<evidence type="ECO:0000256" key="6">
    <source>
        <dbReference type="ARBA" id="ARBA00034125"/>
    </source>
</evidence>
<keyword evidence="3 7" id="KW-0812">Transmembrane</keyword>
<evidence type="ECO:0000256" key="1">
    <source>
        <dbReference type="ARBA" id="ARBA00004651"/>
    </source>
</evidence>
<evidence type="ECO:0000313" key="10">
    <source>
        <dbReference type="Proteomes" id="UP001157353"/>
    </source>
</evidence>
<dbReference type="InterPro" id="IPR050539">
    <property type="entry name" value="ThrE_Dicarb/AminoAcid_Exp"/>
</dbReference>
<organism evidence="9 10">
    <name type="scientific">Psychromonas marina</name>
    <dbReference type="NCBI Taxonomy" id="88364"/>
    <lineage>
        <taxon>Bacteria</taxon>
        <taxon>Pseudomonadati</taxon>
        <taxon>Pseudomonadota</taxon>
        <taxon>Gammaproteobacteria</taxon>
        <taxon>Alteromonadales</taxon>
        <taxon>Psychromonadaceae</taxon>
        <taxon>Psychromonas</taxon>
    </lineage>
</organism>
<feature type="transmembrane region" description="Helical" evidence="7">
    <location>
        <begin position="176"/>
        <end position="198"/>
    </location>
</feature>
<protein>
    <submittedName>
        <fullName evidence="9">Membrane protein</fullName>
    </submittedName>
</protein>
<sequence length="391" mass="42106">MYQKNNLPPDYHDVLAFADRLHQAGCAPRNVASYTKSYAQNRDIDVSIDVTPTKMISVFDGETQRVVLQDKKPPSVNLRNLVATLKAMPSGKSYLGAGHYSNTTLCLANILLPPCYLMLVGTTYVAVFIAMFLGLVAWLAQMLLTGERAILVEFFVALVASITVGLLASFIPDLPILALCIASIVLFIPGLTVTNALASLALNDFRSGIELLAQSGLIIIKIFIGVVLGLSLSGLVAEHTAAISFVNEIPLWLHILGLIGISFAIGLIFNASLTDILIGLPAAAIGMWGPHLFTTDWVVGTWISTMIITLYGLLAGRIRNVPALVYIVQGIIILVPGSRIIVGASESFFSTVILQIPNIGLSAILMFCAIVAGQIMIYSIFSERFFSSIQH</sequence>
<dbReference type="Pfam" id="PF06738">
    <property type="entry name" value="ThrE"/>
    <property type="match status" value="1"/>
</dbReference>
<keyword evidence="2" id="KW-1003">Cell membrane</keyword>
<comment type="caution">
    <text evidence="9">The sequence shown here is derived from an EMBL/GenBank/DDBJ whole genome shotgun (WGS) entry which is preliminary data.</text>
</comment>
<evidence type="ECO:0000256" key="5">
    <source>
        <dbReference type="ARBA" id="ARBA00023136"/>
    </source>
</evidence>
<evidence type="ECO:0000256" key="3">
    <source>
        <dbReference type="ARBA" id="ARBA00022692"/>
    </source>
</evidence>
<reference evidence="10" key="1">
    <citation type="journal article" date="2019" name="Int. J. Syst. Evol. Microbiol.">
        <title>The Global Catalogue of Microorganisms (GCM) 10K type strain sequencing project: providing services to taxonomists for standard genome sequencing and annotation.</title>
        <authorList>
            <consortium name="The Broad Institute Genomics Platform"/>
            <consortium name="The Broad Institute Genome Sequencing Center for Infectious Disease"/>
            <person name="Wu L."/>
            <person name="Ma J."/>
        </authorList>
    </citation>
    <scope>NUCLEOTIDE SEQUENCE [LARGE SCALE GENOMIC DNA]</scope>
    <source>
        <strain evidence="10">NBRC 103166</strain>
    </source>
</reference>
<evidence type="ECO:0000259" key="8">
    <source>
        <dbReference type="Pfam" id="PF06738"/>
    </source>
</evidence>
<proteinExistence type="inferred from homology"/>
<gene>
    <name evidence="9" type="ORF">GCM10007916_17940</name>
</gene>
<feature type="transmembrane region" description="Helical" evidence="7">
    <location>
        <begin position="116"/>
        <end position="138"/>
    </location>
</feature>
<keyword evidence="4 7" id="KW-1133">Transmembrane helix</keyword>